<dbReference type="PANTHER" id="PTHR30348">
    <property type="entry name" value="UNCHARACTERIZED PROTEIN YECE"/>
    <property type="match status" value="1"/>
</dbReference>
<dbReference type="Proteomes" id="UP001325680">
    <property type="component" value="Chromosome"/>
</dbReference>
<dbReference type="EMBL" id="CP139960">
    <property type="protein sequence ID" value="WQD38401.1"/>
    <property type="molecule type" value="Genomic_DNA"/>
</dbReference>
<dbReference type="RefSeq" id="WP_114791163.1">
    <property type="nucleotide sequence ID" value="NZ_CP139960.1"/>
</dbReference>
<gene>
    <name evidence="1" type="ORF">U0035_22260</name>
</gene>
<proteinExistence type="predicted"/>
<dbReference type="InterPro" id="IPR036520">
    <property type="entry name" value="UPF0759_sf"/>
</dbReference>
<evidence type="ECO:0000313" key="2">
    <source>
        <dbReference type="Proteomes" id="UP001325680"/>
    </source>
</evidence>
<reference evidence="1 2" key="1">
    <citation type="submission" date="2023-12" db="EMBL/GenBank/DDBJ databases">
        <title>Genome sequencing and assembly of bacterial species from a model synthetic community.</title>
        <authorList>
            <person name="Hogle S.L."/>
        </authorList>
    </citation>
    <scope>NUCLEOTIDE SEQUENCE [LARGE SCALE GENOMIC DNA]</scope>
    <source>
        <strain evidence="1 2">HAMBI_3031</strain>
    </source>
</reference>
<protein>
    <submittedName>
        <fullName evidence="1">DUF72 domain-containing protein</fullName>
    </submittedName>
</protein>
<dbReference type="Gene3D" id="3.20.20.410">
    <property type="entry name" value="Protein of unknown function UPF0759"/>
    <property type="match status" value="1"/>
</dbReference>
<dbReference type="Pfam" id="PF01904">
    <property type="entry name" value="DUF72"/>
    <property type="match status" value="1"/>
</dbReference>
<organism evidence="1 2">
    <name type="scientific">Niabella yanshanensis</name>
    <dbReference type="NCBI Taxonomy" id="577386"/>
    <lineage>
        <taxon>Bacteria</taxon>
        <taxon>Pseudomonadati</taxon>
        <taxon>Bacteroidota</taxon>
        <taxon>Chitinophagia</taxon>
        <taxon>Chitinophagales</taxon>
        <taxon>Chitinophagaceae</taxon>
        <taxon>Niabella</taxon>
    </lineage>
</organism>
<accession>A0ABZ0W5K5</accession>
<evidence type="ECO:0000313" key="1">
    <source>
        <dbReference type="EMBL" id="WQD38401.1"/>
    </source>
</evidence>
<keyword evidence="2" id="KW-1185">Reference proteome</keyword>
<name>A0ABZ0W5K5_9BACT</name>
<dbReference type="SUPFAM" id="SSF117396">
    <property type="entry name" value="TM1631-like"/>
    <property type="match status" value="1"/>
</dbReference>
<sequence length="250" mass="28640">MSAEKLYIGTSGIVLPYKNQLAYPEALKGLSRLSVYSTIFNSLEVNSIFYKLPRPATIAQWSESVGEAFRFTFKLWKQITHRPQLDFDKADLVKYFEVIAPAGEKAGCLLVQFPASVKCGFIKKLGALLSGIQQLNDGVWPVAVEFRSSCWYTDETYELLNQYNAAMVYHDKWGSESPQPNLDADHIYLRFHGPRGDYRDSYDPGLLYEYAEYVIDWMDAGKTVYIYFNNTMGDALNNAQVLRKFIKERI</sequence>
<dbReference type="InterPro" id="IPR002763">
    <property type="entry name" value="DUF72"/>
</dbReference>
<dbReference type="PANTHER" id="PTHR30348:SF4">
    <property type="entry name" value="DUF72 DOMAIN-CONTAINING PROTEIN"/>
    <property type="match status" value="1"/>
</dbReference>